<dbReference type="EMBL" id="CP046056">
    <property type="protein sequence ID" value="QQD25303.1"/>
    <property type="molecule type" value="Genomic_DNA"/>
</dbReference>
<proteinExistence type="predicted"/>
<feature type="transmembrane region" description="Helical" evidence="9">
    <location>
        <begin position="126"/>
        <end position="142"/>
    </location>
</feature>
<evidence type="ECO:0000256" key="9">
    <source>
        <dbReference type="SAM" id="Phobius"/>
    </source>
</evidence>
<gene>
    <name evidence="10" type="ORF">GJQ55_12820</name>
</gene>
<organism evidence="10 11">
    <name type="scientific">Venatoribacter cucullus</name>
    <dbReference type="NCBI Taxonomy" id="2661630"/>
    <lineage>
        <taxon>Bacteria</taxon>
        <taxon>Pseudomonadati</taxon>
        <taxon>Pseudomonadota</taxon>
        <taxon>Gammaproteobacteria</taxon>
        <taxon>Oceanospirillales</taxon>
        <taxon>Oceanospirillaceae</taxon>
        <taxon>Venatoribacter</taxon>
    </lineage>
</organism>
<dbReference type="GO" id="GO:0016020">
    <property type="term" value="C:membrane"/>
    <property type="evidence" value="ECO:0007669"/>
    <property type="project" value="UniProtKB-SubCell"/>
</dbReference>
<reference evidence="10 11" key="1">
    <citation type="submission" date="2019-11" db="EMBL/GenBank/DDBJ databases">
        <title>Venatorbacter sp. nov. a predator of Campylobacter and other Gram-negative bacteria.</title>
        <authorList>
            <person name="Saeedi A."/>
            <person name="Cummings N.J."/>
            <person name="Connerton I.F."/>
            <person name="Connerton P.L."/>
        </authorList>
    </citation>
    <scope>NUCLEOTIDE SEQUENCE [LARGE SCALE GENOMIC DNA]</scope>
    <source>
        <strain evidence="10">XL5</strain>
    </source>
</reference>
<dbReference type="InterPro" id="IPR044878">
    <property type="entry name" value="UbiA_sf"/>
</dbReference>
<feature type="transmembrane region" description="Helical" evidence="9">
    <location>
        <begin position="251"/>
        <end position="268"/>
    </location>
</feature>
<name>A0A9X7YPJ0_9GAMM</name>
<keyword evidence="8 9" id="KW-0472">Membrane</keyword>
<evidence type="ECO:0000256" key="6">
    <source>
        <dbReference type="ARBA" id="ARBA00022692"/>
    </source>
</evidence>
<feature type="transmembrane region" description="Helical" evidence="9">
    <location>
        <begin position="20"/>
        <end position="38"/>
    </location>
</feature>
<feature type="transmembrane region" description="Helical" evidence="9">
    <location>
        <begin position="280"/>
        <end position="300"/>
    </location>
</feature>
<dbReference type="PIRSF" id="PIRSF005355">
    <property type="entry name" value="UBIAD1"/>
    <property type="match status" value="1"/>
</dbReference>
<keyword evidence="6 9" id="KW-0812">Transmembrane</keyword>
<evidence type="ECO:0000256" key="7">
    <source>
        <dbReference type="ARBA" id="ARBA00022989"/>
    </source>
</evidence>
<dbReference type="Proteomes" id="UP000596074">
    <property type="component" value="Chromosome"/>
</dbReference>
<dbReference type="PANTHER" id="PTHR13929:SF0">
    <property type="entry name" value="UBIA PRENYLTRANSFERASE DOMAIN-CONTAINING PROTEIN 1"/>
    <property type="match status" value="1"/>
</dbReference>
<evidence type="ECO:0000256" key="4">
    <source>
        <dbReference type="ARBA" id="ARBA00022475"/>
    </source>
</evidence>
<comment type="pathway">
    <text evidence="2">Quinol/quinone metabolism; menaquinone biosynthesis.</text>
</comment>
<comment type="subcellular location">
    <subcellularLocation>
        <location evidence="1">Membrane</location>
        <topology evidence="1">Multi-pass membrane protein</topology>
    </subcellularLocation>
</comment>
<evidence type="ECO:0000256" key="1">
    <source>
        <dbReference type="ARBA" id="ARBA00004141"/>
    </source>
</evidence>
<dbReference type="InterPro" id="IPR026046">
    <property type="entry name" value="UBIAD1"/>
</dbReference>
<feature type="transmembrane region" description="Helical" evidence="9">
    <location>
        <begin position="149"/>
        <end position="171"/>
    </location>
</feature>
<dbReference type="AlphaFoldDB" id="A0A9X7YPJ0"/>
<feature type="transmembrane region" description="Helical" evidence="9">
    <location>
        <begin position="99"/>
        <end position="120"/>
    </location>
</feature>
<dbReference type="RefSeq" id="WP_228345372.1">
    <property type="nucleotide sequence ID" value="NZ_CP046056.1"/>
</dbReference>
<evidence type="ECO:0000256" key="5">
    <source>
        <dbReference type="ARBA" id="ARBA00022679"/>
    </source>
</evidence>
<evidence type="ECO:0000313" key="11">
    <source>
        <dbReference type="Proteomes" id="UP000596074"/>
    </source>
</evidence>
<dbReference type="KEGG" id="vcw:GJQ55_12820"/>
<dbReference type="PANTHER" id="PTHR13929">
    <property type="entry name" value="1,4-DIHYDROXY-2-NAPHTHOATE OCTAPRENYLTRANSFERASE"/>
    <property type="match status" value="1"/>
</dbReference>
<dbReference type="Gene3D" id="1.10.357.140">
    <property type="entry name" value="UbiA prenyltransferase"/>
    <property type="match status" value="1"/>
</dbReference>
<dbReference type="CDD" id="cd13962">
    <property type="entry name" value="PT_UbiA_UBIAD1"/>
    <property type="match status" value="1"/>
</dbReference>
<accession>A0A9X7YPJ0</accession>
<feature type="transmembrane region" description="Helical" evidence="9">
    <location>
        <begin position="177"/>
        <end position="196"/>
    </location>
</feature>
<keyword evidence="7 9" id="KW-1133">Transmembrane helix</keyword>
<evidence type="ECO:0000256" key="2">
    <source>
        <dbReference type="ARBA" id="ARBA00004863"/>
    </source>
</evidence>
<protein>
    <submittedName>
        <fullName evidence="10">Prenyltransferase</fullName>
    </submittedName>
</protein>
<evidence type="ECO:0000313" key="10">
    <source>
        <dbReference type="EMBL" id="QQD25303.1"/>
    </source>
</evidence>
<keyword evidence="5" id="KW-0808">Transferase</keyword>
<feature type="transmembrane region" description="Helical" evidence="9">
    <location>
        <begin position="44"/>
        <end position="64"/>
    </location>
</feature>
<dbReference type="Pfam" id="PF01040">
    <property type="entry name" value="UbiA"/>
    <property type="match status" value="1"/>
</dbReference>
<evidence type="ECO:0000256" key="8">
    <source>
        <dbReference type="ARBA" id="ARBA00023136"/>
    </source>
</evidence>
<sequence length="301" mass="31407">MNSIALSRPLAVVKTMRGNFLLLPPVCIALGLATSLQAGAGMDWLMLGLIMLGGVLAHVSVNMLNEYQDFSSGLDFNTRRTPFSGGTGALPAQPTAARLVLAGGIVTLLLVIAIGLFFIVRSGWSILPFGLLGAALIVLYTGPINRNPLLCLIAPGLGFGVLMVAGSHLLLAGSVDSRAWLASLLPFFLVNNLLLLNQFPDIDADRQAGRYHALIAWGVKRSAQIFTGFWLAAIAVVVGGILAGLFPAASWLTLIGLAPGVVAVRGAFVQGAALGEHPPYLAANVICTLLSPLILALTLLL</sequence>
<dbReference type="InterPro" id="IPR000537">
    <property type="entry name" value="UbiA_prenyltransferase"/>
</dbReference>
<feature type="transmembrane region" description="Helical" evidence="9">
    <location>
        <begin position="225"/>
        <end position="245"/>
    </location>
</feature>
<dbReference type="GO" id="GO:0004659">
    <property type="term" value="F:prenyltransferase activity"/>
    <property type="evidence" value="ECO:0007669"/>
    <property type="project" value="InterPro"/>
</dbReference>
<keyword evidence="11" id="KW-1185">Reference proteome</keyword>
<evidence type="ECO:0000256" key="3">
    <source>
        <dbReference type="ARBA" id="ARBA00022428"/>
    </source>
</evidence>
<keyword evidence="4" id="KW-1003">Cell membrane</keyword>
<dbReference type="GO" id="GO:0042371">
    <property type="term" value="P:vitamin K biosynthetic process"/>
    <property type="evidence" value="ECO:0007669"/>
    <property type="project" value="TreeGrafter"/>
</dbReference>
<keyword evidence="3" id="KW-0474">Menaquinone biosynthesis</keyword>
<dbReference type="GO" id="GO:0009234">
    <property type="term" value="P:menaquinone biosynthetic process"/>
    <property type="evidence" value="ECO:0007669"/>
    <property type="project" value="UniProtKB-KW"/>
</dbReference>